<dbReference type="Proteomes" id="UP000255423">
    <property type="component" value="Unassembled WGS sequence"/>
</dbReference>
<keyword evidence="2" id="KW-0378">Hydrolase</keyword>
<keyword evidence="1" id="KW-0732">Signal</keyword>
<dbReference type="GO" id="GO:0006508">
    <property type="term" value="P:proteolysis"/>
    <property type="evidence" value="ECO:0007669"/>
    <property type="project" value="UniProtKB-KW"/>
</dbReference>
<keyword evidence="2" id="KW-0645">Protease</keyword>
<dbReference type="AlphaFoldDB" id="A0A380S7H9"/>
<gene>
    <name evidence="2" type="ORF">SAMN05661053_2174</name>
</gene>
<accession>A0A380S7H9</accession>
<name>A0A380S7H9_FIBSU</name>
<organism evidence="2 3">
    <name type="scientific">Fibrobacter succinogenes</name>
    <name type="common">Bacteroides succinogenes</name>
    <dbReference type="NCBI Taxonomy" id="833"/>
    <lineage>
        <taxon>Bacteria</taxon>
        <taxon>Pseudomonadati</taxon>
        <taxon>Fibrobacterota</taxon>
        <taxon>Fibrobacteria</taxon>
        <taxon>Fibrobacterales</taxon>
        <taxon>Fibrobacteraceae</taxon>
        <taxon>Fibrobacter</taxon>
    </lineage>
</organism>
<dbReference type="RefSeq" id="WP_109573163.1">
    <property type="nucleotide sequence ID" value="NZ_UHJL01000003.1"/>
</dbReference>
<feature type="signal peptide" evidence="1">
    <location>
        <begin position="1"/>
        <end position="23"/>
    </location>
</feature>
<proteinExistence type="predicted"/>
<feature type="chain" id="PRO_5016781266" evidence="1">
    <location>
        <begin position="24"/>
        <end position="1143"/>
    </location>
</feature>
<dbReference type="SUPFAM" id="SSF69318">
    <property type="entry name" value="Integrin alpha N-terminal domain"/>
    <property type="match status" value="1"/>
</dbReference>
<dbReference type="InterPro" id="IPR028994">
    <property type="entry name" value="Integrin_alpha_N"/>
</dbReference>
<protein>
    <submittedName>
        <fullName evidence="2">M6 family metalloprotease domain-containing protein</fullName>
    </submittedName>
</protein>
<evidence type="ECO:0000313" key="2">
    <source>
        <dbReference type="EMBL" id="SUQ24760.1"/>
    </source>
</evidence>
<dbReference type="GO" id="GO:0008237">
    <property type="term" value="F:metallopeptidase activity"/>
    <property type="evidence" value="ECO:0007669"/>
    <property type="project" value="UniProtKB-KW"/>
</dbReference>
<evidence type="ECO:0000313" key="3">
    <source>
        <dbReference type="Proteomes" id="UP000255423"/>
    </source>
</evidence>
<evidence type="ECO:0000256" key="1">
    <source>
        <dbReference type="SAM" id="SignalP"/>
    </source>
</evidence>
<sequence>MKLNAKIFALFLGVLSFASFTHAADTLEVFVLRVQFKKESPDNSLTTGTGRFGSDTATYNLDPSESRGNKYYWEKHLQFANSYYQAASGGKLVIKTTIFPENGTAYEINKPIIDYNRTQKLKGEKTAAYDEARSHDYLRFVYDAVMAAHKSEDGSPFKIPLSENPNTRRSFMIAHAGANRLLDGGSMGTKGANTPGDFLDIYIGRPDWIYLQSDSLPELVVSDDSLYNGLVLKGSAIDTLKSIMVVSETASQDGLNWGINGIVVNQIGRELGMPDAFDRVQGISRLGYFDVMDFAGYNTGNGFFPVLPAAWERAYMGWSAVKEVHPTAGHPVTVDIAAAGSGLGTEIVKVALSANEYILIENRQRSWEKDGKVTVYLGEAKQNNDVEKRSVIADSLNTVFEDSLCTDGKCKRNTNMAKGLVLGVSSFDAALPASGIAVWKVNDWYLREAVQYGAANLWGGDDFRDHQFGLSLVESDGVLSIGKTFKNAIGEDAYDFGGGTDLLPHARYSKDKKPTDTVKTILPTGYANTATTLGGHTGIKISVEVPKDARIERNANSFKGDSVYNFAAPIIRVTISVDDGSIENSKFPKNVGLANAVRGAVFVNYENDETGKAVVFASEDGTLQAMNALGDSLFASDTSVVIEQVSKNNAKVEQPLYRVGPNYGPLVGLAGDGERVYSLHKKYLVRTSFNAGVPMQDVMDLQKSVSGAPAIKSALVGPIVANSHLFFASDSGFWTVSLTDEMTRTFTSTEGVRPQDMALCKVDKKDYFGVVVGDEGKIFMRKFTLEDKADERPSFSKQKAGYAQLSVASGEKFRVACTDLDRDGTVEAVMLGSRGTIASFKLSEGDKLNAEWVRDYKRGASGKNGLTDENSGIALGDINNDGYSEIVFLGDNLVYALDRFGLPLDGFPVTINRGAPILGFQSDPLLVDVTGDKIPEILVPSNNGLVYAYTSAGKRVSDRFPIAAGSYELTDSLSQLVPMSIFVTDAVKESKGPELYAFHRNSVAAFRLDKAANGAEKTAAAWALPAGGNERTGFFDASKLGDINAIKSRDEISEFFIYPNPVRGGDAKVRMELGAKPQSIKLELYDITGLCVFKTNIPDGVAGKNQANLDLRNLGSDVYTARLKVKFQSGKTKQKLYRVGVVR</sequence>
<reference evidence="2 3" key="1">
    <citation type="submission" date="2017-08" db="EMBL/GenBank/DDBJ databases">
        <authorList>
            <person name="de Groot N.N."/>
        </authorList>
    </citation>
    <scope>NUCLEOTIDE SEQUENCE [LARGE SCALE GENOMIC DNA]</scope>
    <source>
        <strain evidence="2 3">HM2</strain>
    </source>
</reference>
<keyword evidence="2" id="KW-0482">Metalloprotease</keyword>
<dbReference type="EMBL" id="UHJL01000003">
    <property type="protein sequence ID" value="SUQ24760.1"/>
    <property type="molecule type" value="Genomic_DNA"/>
</dbReference>